<accession>A0A4Q2L583</accession>
<dbReference type="Pfam" id="PF00535">
    <property type="entry name" value="Glycos_transf_2"/>
    <property type="match status" value="1"/>
</dbReference>
<sequence length="295" mass="31747">MSPPPALAVVTVSYRSRSVLPGLISSLREATSRPYEVVIADNAPDDGEKTVAEESGARYLPMERNAGYGGAVNAATRVLDPEIQWVLICNPDVRLLPGSLDVLVDRLEADPAIGAVGPRVLNEDGSTYPSARAVPSLRTGIGHALFANIWKGNPWTRTYRTPSDLSGDARIAGWLSGSCLLVRRAAFDAIGGFDEGYFMYFEDVDLGVRMAEAGHLNLYEPSARVVHTGAHSTSAEAPRMVAAHHASARRFVGRRYAGPLLLPIRWAIYGALGVRSLTLQLQARARKPDSGRTSA</sequence>
<dbReference type="AlphaFoldDB" id="A0A4Q2L583"/>
<dbReference type="PANTHER" id="PTHR43179:SF7">
    <property type="entry name" value="RHAMNOSYLTRANSFERASE WBBL"/>
    <property type="match status" value="1"/>
</dbReference>
<reference evidence="2 3" key="1">
    <citation type="submission" date="2019-01" db="EMBL/GenBank/DDBJ databases">
        <title>Agromyces.</title>
        <authorList>
            <person name="Li J."/>
        </authorList>
    </citation>
    <scope>NUCLEOTIDE SEQUENCE [LARGE SCALE GENOMIC DNA]</scope>
    <source>
        <strain evidence="2 3">DSM 15934</strain>
    </source>
</reference>
<dbReference type="GO" id="GO:0016740">
    <property type="term" value="F:transferase activity"/>
    <property type="evidence" value="ECO:0007669"/>
    <property type="project" value="UniProtKB-KW"/>
</dbReference>
<protein>
    <submittedName>
        <fullName evidence="2">Glycosyltransferase family 2 protein</fullName>
    </submittedName>
</protein>
<feature type="domain" description="Glycosyltransferase 2-like" evidence="1">
    <location>
        <begin position="9"/>
        <end position="131"/>
    </location>
</feature>
<dbReference type="RefSeq" id="WP_129519890.1">
    <property type="nucleotide sequence ID" value="NZ_SDPN01000007.1"/>
</dbReference>
<dbReference type="CDD" id="cd04186">
    <property type="entry name" value="GT_2_like_c"/>
    <property type="match status" value="1"/>
</dbReference>
<dbReference type="InterPro" id="IPR029044">
    <property type="entry name" value="Nucleotide-diphossugar_trans"/>
</dbReference>
<name>A0A4Q2L583_9MICO</name>
<evidence type="ECO:0000313" key="2">
    <source>
        <dbReference type="EMBL" id="RXZ72070.1"/>
    </source>
</evidence>
<dbReference type="Gene3D" id="3.90.550.10">
    <property type="entry name" value="Spore Coat Polysaccharide Biosynthesis Protein SpsA, Chain A"/>
    <property type="match status" value="1"/>
</dbReference>
<dbReference type="SUPFAM" id="SSF53448">
    <property type="entry name" value="Nucleotide-diphospho-sugar transferases"/>
    <property type="match status" value="1"/>
</dbReference>
<dbReference type="InterPro" id="IPR001173">
    <property type="entry name" value="Glyco_trans_2-like"/>
</dbReference>
<dbReference type="OrthoDB" id="9771846at2"/>
<evidence type="ECO:0000313" key="3">
    <source>
        <dbReference type="Proteomes" id="UP000293865"/>
    </source>
</evidence>
<keyword evidence="3" id="KW-1185">Reference proteome</keyword>
<gene>
    <name evidence="2" type="ORF">ESP51_05480</name>
</gene>
<evidence type="ECO:0000259" key="1">
    <source>
        <dbReference type="Pfam" id="PF00535"/>
    </source>
</evidence>
<comment type="caution">
    <text evidence="2">The sequence shown here is derived from an EMBL/GenBank/DDBJ whole genome shotgun (WGS) entry which is preliminary data.</text>
</comment>
<dbReference type="Proteomes" id="UP000293865">
    <property type="component" value="Unassembled WGS sequence"/>
</dbReference>
<keyword evidence="2" id="KW-0808">Transferase</keyword>
<proteinExistence type="predicted"/>
<dbReference type="EMBL" id="SDPN01000007">
    <property type="protein sequence ID" value="RXZ72070.1"/>
    <property type="molecule type" value="Genomic_DNA"/>
</dbReference>
<dbReference type="PANTHER" id="PTHR43179">
    <property type="entry name" value="RHAMNOSYLTRANSFERASE WBBL"/>
    <property type="match status" value="1"/>
</dbReference>
<organism evidence="2 3">
    <name type="scientific">Agromyces albus</name>
    <dbReference type="NCBI Taxonomy" id="205332"/>
    <lineage>
        <taxon>Bacteria</taxon>
        <taxon>Bacillati</taxon>
        <taxon>Actinomycetota</taxon>
        <taxon>Actinomycetes</taxon>
        <taxon>Micrococcales</taxon>
        <taxon>Microbacteriaceae</taxon>
        <taxon>Agromyces</taxon>
    </lineage>
</organism>